<proteinExistence type="predicted"/>
<evidence type="ECO:0000256" key="1">
    <source>
        <dbReference type="ARBA" id="ARBA00004141"/>
    </source>
</evidence>
<gene>
    <name evidence="6" type="ORF">FRX31_019543</name>
</gene>
<comment type="subcellular location">
    <subcellularLocation>
        <location evidence="1">Membrane</location>
        <topology evidence="1">Multi-pass membrane protein</topology>
    </subcellularLocation>
</comment>
<keyword evidence="3 5" id="KW-1133">Transmembrane helix</keyword>
<dbReference type="InterPro" id="IPR037185">
    <property type="entry name" value="EmrE-like"/>
</dbReference>
<feature type="transmembrane region" description="Helical" evidence="5">
    <location>
        <begin position="52"/>
        <end position="74"/>
    </location>
</feature>
<dbReference type="SUPFAM" id="SSF103481">
    <property type="entry name" value="Multidrug resistance efflux transporter EmrE"/>
    <property type="match status" value="1"/>
</dbReference>
<accession>A0A7J6W2Y4</accession>
<evidence type="ECO:0000256" key="2">
    <source>
        <dbReference type="ARBA" id="ARBA00022692"/>
    </source>
</evidence>
<dbReference type="GO" id="GO:0022857">
    <property type="term" value="F:transmembrane transporter activity"/>
    <property type="evidence" value="ECO:0007669"/>
    <property type="project" value="InterPro"/>
</dbReference>
<evidence type="ECO:0000313" key="7">
    <source>
        <dbReference type="Proteomes" id="UP000554482"/>
    </source>
</evidence>
<evidence type="ECO:0000313" key="6">
    <source>
        <dbReference type="EMBL" id="KAF5190870.1"/>
    </source>
</evidence>
<evidence type="ECO:0000256" key="5">
    <source>
        <dbReference type="SAM" id="Phobius"/>
    </source>
</evidence>
<keyword evidence="7" id="KW-1185">Reference proteome</keyword>
<reference evidence="6 7" key="1">
    <citation type="submission" date="2020-06" db="EMBL/GenBank/DDBJ databases">
        <title>Transcriptomic and genomic resources for Thalictrum thalictroides and T. hernandezii: Facilitating candidate gene discovery in an emerging model plant lineage.</title>
        <authorList>
            <person name="Arias T."/>
            <person name="Riano-Pachon D.M."/>
            <person name="Di Stilio V.S."/>
        </authorList>
    </citation>
    <scope>NUCLEOTIDE SEQUENCE [LARGE SCALE GENOMIC DNA]</scope>
    <source>
        <strain evidence="7">cv. WT478/WT964</strain>
        <tissue evidence="6">Leaves</tissue>
    </source>
</reference>
<dbReference type="InterPro" id="IPR030184">
    <property type="entry name" value="WAT1-related"/>
</dbReference>
<sequence length="130" mass="14303">RRRPPLTFSLISKFFILGLIGTSALICGYTGIDYSSPALSSAISNLVPAFTFILAIIFSVLGSIVISLDFYGVIWGKSKEEKVFEDKSISSLESSPYEPLLGRGNCCPEKAFVDKEQNKSVTEDQKRNNI</sequence>
<keyword evidence="2 5" id="KW-0812">Transmembrane</keyword>
<dbReference type="Proteomes" id="UP000554482">
    <property type="component" value="Unassembled WGS sequence"/>
</dbReference>
<protein>
    <submittedName>
        <fullName evidence="6">Wat1-related protein</fullName>
    </submittedName>
</protein>
<dbReference type="GO" id="GO:0016020">
    <property type="term" value="C:membrane"/>
    <property type="evidence" value="ECO:0007669"/>
    <property type="project" value="InterPro"/>
</dbReference>
<name>A0A7J6W2Y4_THATH</name>
<evidence type="ECO:0000256" key="4">
    <source>
        <dbReference type="ARBA" id="ARBA00023136"/>
    </source>
</evidence>
<dbReference type="AlphaFoldDB" id="A0A7J6W2Y4"/>
<dbReference type="OrthoDB" id="1746609at2759"/>
<dbReference type="PANTHER" id="PTHR31218">
    <property type="entry name" value="WAT1-RELATED PROTEIN"/>
    <property type="match status" value="1"/>
</dbReference>
<keyword evidence="4 5" id="KW-0472">Membrane</keyword>
<organism evidence="6 7">
    <name type="scientific">Thalictrum thalictroides</name>
    <name type="common">Rue-anemone</name>
    <name type="synonym">Anemone thalictroides</name>
    <dbReference type="NCBI Taxonomy" id="46969"/>
    <lineage>
        <taxon>Eukaryota</taxon>
        <taxon>Viridiplantae</taxon>
        <taxon>Streptophyta</taxon>
        <taxon>Embryophyta</taxon>
        <taxon>Tracheophyta</taxon>
        <taxon>Spermatophyta</taxon>
        <taxon>Magnoliopsida</taxon>
        <taxon>Ranunculales</taxon>
        <taxon>Ranunculaceae</taxon>
        <taxon>Thalictroideae</taxon>
        <taxon>Thalictrum</taxon>
    </lineage>
</organism>
<feature type="non-terminal residue" evidence="6">
    <location>
        <position position="1"/>
    </location>
</feature>
<comment type="caution">
    <text evidence="6">The sequence shown here is derived from an EMBL/GenBank/DDBJ whole genome shotgun (WGS) entry which is preliminary data.</text>
</comment>
<dbReference type="EMBL" id="JABWDY010023510">
    <property type="protein sequence ID" value="KAF5190870.1"/>
    <property type="molecule type" value="Genomic_DNA"/>
</dbReference>
<evidence type="ECO:0000256" key="3">
    <source>
        <dbReference type="ARBA" id="ARBA00022989"/>
    </source>
</evidence>
<feature type="transmembrane region" description="Helical" evidence="5">
    <location>
        <begin position="12"/>
        <end position="32"/>
    </location>
</feature>